<accession>A0A7Z0LKR1</accession>
<keyword evidence="1" id="KW-0067">ATP-binding</keyword>
<gene>
    <name evidence="1" type="ORF">HZS81_07940</name>
</gene>
<reference evidence="1 2" key="1">
    <citation type="journal article" date="2015" name="Int. J. Syst. Evol. Microbiol.">
        <title>Halomonas salicampi sp. nov., a halotolerant and alkalitolerant bacterium isolated from a saltern soil.</title>
        <authorList>
            <person name="Lee J.C."/>
            <person name="Kim Y.S."/>
            <person name="Yun B.S."/>
            <person name="Whang K.S."/>
        </authorList>
    </citation>
    <scope>NUCLEOTIDE SEQUENCE [LARGE SCALE GENOMIC DNA]</scope>
    <source>
        <strain evidence="1 2">BH103</strain>
    </source>
</reference>
<protein>
    <submittedName>
        <fullName evidence="1">ATP-binding protein</fullName>
    </submittedName>
</protein>
<name>A0A7Z0LKR1_9GAMM</name>
<keyword evidence="1" id="KW-0547">Nucleotide-binding</keyword>
<comment type="caution">
    <text evidence="1">The sequence shown here is derived from an EMBL/GenBank/DDBJ whole genome shotgun (WGS) entry which is preliminary data.</text>
</comment>
<organism evidence="1 2">
    <name type="scientific">Vreelandella salicampi</name>
    <dbReference type="NCBI Taxonomy" id="1449798"/>
    <lineage>
        <taxon>Bacteria</taxon>
        <taxon>Pseudomonadati</taxon>
        <taxon>Pseudomonadota</taxon>
        <taxon>Gammaproteobacteria</taxon>
        <taxon>Oceanospirillales</taxon>
        <taxon>Halomonadaceae</taxon>
        <taxon>Vreelandella</taxon>
    </lineage>
</organism>
<dbReference type="EMBL" id="JACCDF010000005">
    <property type="protein sequence ID" value="NYS60692.1"/>
    <property type="molecule type" value="Genomic_DNA"/>
</dbReference>
<proteinExistence type="predicted"/>
<dbReference type="GO" id="GO:0005524">
    <property type="term" value="F:ATP binding"/>
    <property type="evidence" value="ECO:0007669"/>
    <property type="project" value="UniProtKB-KW"/>
</dbReference>
<keyword evidence="2" id="KW-1185">Reference proteome</keyword>
<dbReference type="Proteomes" id="UP000586119">
    <property type="component" value="Unassembled WGS sequence"/>
</dbReference>
<dbReference type="InterPro" id="IPR027417">
    <property type="entry name" value="P-loop_NTPase"/>
</dbReference>
<dbReference type="RefSeq" id="WP_179930019.1">
    <property type="nucleotide sequence ID" value="NZ_JACCDF010000005.1"/>
</dbReference>
<dbReference type="SUPFAM" id="SSF52540">
    <property type="entry name" value="P-loop containing nucleoside triphosphate hydrolases"/>
    <property type="match status" value="1"/>
</dbReference>
<evidence type="ECO:0000313" key="1">
    <source>
        <dbReference type="EMBL" id="NYS60692.1"/>
    </source>
</evidence>
<evidence type="ECO:0000313" key="2">
    <source>
        <dbReference type="Proteomes" id="UP000586119"/>
    </source>
</evidence>
<sequence>MAQSPELAGGEGFTFEGDAAAYYLTALLAEAYAPGIDDRTVVRVSVQQRDFDEPLDDVIVDFEDTAKNPARLSLQVKRSLTISKAETNSDFCDIIRDSWATLNKPDFRINIDRYGAAVGTVTPAKERALKTLCDWARESLTANHFDARFEAEGNASANIIAVKNDVVALLEETKGTPCTCEEVHQFLAHFVLIQFDFLREGATDPSDAINRIRDCLAPDDAPKAPLVWSRTVQLARASAGKAGQYDRARLVRSISPVARLRGANSFRIALDKLTELGKSYANFIPDDVGGTKLDRTALLKALDTKLIGARVVQVRGMPGSGKSVLVRRAVQRALEHGPVLFLKAEQLEGSSWISYATSQGLSGPPLEQLLVEIGAAGTPILFIDAIDRIEKEHQPIILDVIRAVVESPLLDNWRIVVSLRDTGIEVLRNWLGDFLDALTVETLGVDQLIDEEAETLAKAKPHLRPLLFGSHQVQEIVRRPFFAKVLDQSYVADPSAPTFAPQSEVDLIENWWRRGGYNETGQNAIERQRELLNLASLRSRKLSQPIRLSQLTSVAHVDDFRSDGILQNAREGISVRFAHDIFFEWAFFHVLVDHGAQWMEEIKACGEPPAVARVVELLSQWEYMQGEDWSAYLAQTEGSDLRSQWLRAWLVGPLGTARFEVDENQFATAVFADDFRLFRKALVWFQAEKTSPNVNILAGNLPQEQRQRFADLLGWPSDFSAWRRLIDFILRRISDIPQRLYPEIVAIFEVWQNALADLRNPTSRALLQQCATWLAAIDEISTSDGPDENSAYWEKVPNLESFRKSLGRLLLRASRAEPILAADYLQRVTDSERIRDDAFHDTITFSPVLAQSLPQSLVDLSLAFLQEELPADRVVREEQKLQAASVRRKRISAKPAAERTPQEQRALSTAPFLHTIGDFNRHDWNRLSIHDDYRCFSPPSPLREPFHSLFQSTPKEALRLLRELCNHAMNAWRQLHRYSRDRDGTPIPLDLTFPWGSQRFWGTDQEYLWFRSTGAPNAIGCGFLALEEWCFAELARGRPVSELIQQCVEGNECIAVLGIAAMLALHTETVSEATLPLITSQRLLAADHNRWTQDLSPIAISLIGFTSRTDKPHIEAIQAANNRPIRKTELRWMVPRFVFTAGPIRDRACEAILKFKDELPYQYEEHRNNLKAREHLTAQALEYTELANPKNYQAYRTKEESDQISIVHVSPSAAKPEKVARAEEASKWLKQTGLWTWASKSFEEKALNDTYAIEDAIALAKEADTKGLFEHSNNENDEELFNMRRGAVAATAAIALNFREECTQEDLEWAREVLSRAIQLPEEANRMQSPSSVIPWHHAIYVARGLAADLREASATKSTARDLMWLITHPLEVVWLTALEEACTLCFKDPKLTWSILVLALSRCHVSPRSYDHRNQHNETFHSSSEVQSAVDAVIAFYEQGSEWPSLPLPPPAWVKVDHDKGQRWHQAYEDYDADDAFDANEMWGEPDVIWHSEQAAKILEQIPFEEILRSKAKRDLLDFLAGLLEWTNQKNAPPWVRPGRRNRSATRILEWTHSLGSSLGRVAGLLPLSDFQTLFLDPILALEGDNCWALLSPFASTYICSYVYDAKVIPADSIAILDLCLERLLQDSAFNRDAYRSGEFSGFDQPKLVNTLMFVSVEHAGLAARYVNGDWSEISRILPLIDRFVRAGGWAASVMDPFLTLCERAKANYPAEAFADQLLAITGDGPDNLKGWHGAFIPARIAELVQHFAHRDAPMTLALAQKFLRILDMLVDMGDRRSAALQLGEAFREIRLPS</sequence>